<reference evidence="1" key="1">
    <citation type="submission" date="2013-01" db="EMBL/GenBank/DDBJ databases">
        <title>Genome assembly of Mariniradius saccharolyticus AK6.</title>
        <authorList>
            <person name="Vaidya B."/>
            <person name="Khatri I."/>
            <person name="Tanuku N.R.S."/>
            <person name="Subramanian S."/>
            <person name="Pinnaka A."/>
        </authorList>
    </citation>
    <scope>NUCLEOTIDE SEQUENCE [LARGE SCALE GENOMIC DNA]</scope>
    <source>
        <strain evidence="1">AK6</strain>
    </source>
</reference>
<gene>
    <name evidence="1" type="ORF">C943_02381</name>
</gene>
<comment type="caution">
    <text evidence="1">The sequence shown here is derived from an EMBL/GenBank/DDBJ whole genome shotgun (WGS) entry which is preliminary data.</text>
</comment>
<accession>M7X8C8</accession>
<sequence length="95" mass="11190">MGKVDIPFHVTGYAVPFFRRLSETAIRRWAWTDVKKDNKQSVNNAEIRITFGEFFMATKNGDEYPNERINDCNKDHFTFLFLVNSDNSKNYFGKK</sequence>
<keyword evidence="2" id="KW-1185">Reference proteome</keyword>
<dbReference type="EMBL" id="AMZY02000020">
    <property type="protein sequence ID" value="EMS31234.1"/>
    <property type="molecule type" value="Genomic_DNA"/>
</dbReference>
<proteinExistence type="predicted"/>
<dbReference type="AlphaFoldDB" id="M7X8C8"/>
<dbReference type="InParanoid" id="M7X8C8"/>
<protein>
    <submittedName>
        <fullName evidence="1">Uncharacterized protein</fullName>
    </submittedName>
</protein>
<evidence type="ECO:0000313" key="2">
    <source>
        <dbReference type="Proteomes" id="UP000010953"/>
    </source>
</evidence>
<dbReference type="Proteomes" id="UP000010953">
    <property type="component" value="Unassembled WGS sequence"/>
</dbReference>
<organism evidence="1 2">
    <name type="scientific">Mariniradius saccharolyticus AK6</name>
    <dbReference type="NCBI Taxonomy" id="1239962"/>
    <lineage>
        <taxon>Bacteria</taxon>
        <taxon>Pseudomonadati</taxon>
        <taxon>Bacteroidota</taxon>
        <taxon>Cytophagia</taxon>
        <taxon>Cytophagales</taxon>
        <taxon>Cyclobacteriaceae</taxon>
        <taxon>Mariniradius</taxon>
    </lineage>
</organism>
<name>M7X8C8_9BACT</name>
<evidence type="ECO:0000313" key="1">
    <source>
        <dbReference type="EMBL" id="EMS31234.1"/>
    </source>
</evidence>